<feature type="region of interest" description="Disordered" evidence="8">
    <location>
        <begin position="614"/>
        <end position="641"/>
    </location>
</feature>
<evidence type="ECO:0000256" key="4">
    <source>
        <dbReference type="ARBA" id="ARBA00022741"/>
    </source>
</evidence>
<evidence type="ECO:0000256" key="3">
    <source>
        <dbReference type="ARBA" id="ARBA00022692"/>
    </source>
</evidence>
<dbReference type="Gene3D" id="1.20.1560.10">
    <property type="entry name" value="ABC transporter type 1, transmembrane domain"/>
    <property type="match status" value="1"/>
</dbReference>
<dbReference type="EMBL" id="QPGB01000002">
    <property type="protein sequence ID" value="RCS58313.1"/>
    <property type="molecule type" value="Genomic_DNA"/>
</dbReference>
<dbReference type="GO" id="GO:0016887">
    <property type="term" value="F:ATP hydrolysis activity"/>
    <property type="evidence" value="ECO:0007669"/>
    <property type="project" value="InterPro"/>
</dbReference>
<sequence>MSSFRESKILYRRLLGFVRPYWRIFALSIVCMVASAATEPAFPELLARLLSGFSQPTTTTYFIPLIIIGLFLLRGILSFVQDYAFSWVSNKVVTDVRQRMYDKVLQLPMQYLVNTNTGVVISRVCFEVAGVAAAATSVLTTLVSDSVRVLALTGYLLYLNWQLTVITLITIPLTALIVKQFSKRLRQASRGSQVAAQGLTQVLNETLDNFRIIKVFGGQARESQRFFGFNDKLRRMNMKQAAAAAASGPIVHVIAAFGITLVIYFALFQGKQGGLTAEQFVAFMTAMMALIAPLKRLADINAPLQRGLAAAEAVFAVLDEAEEENRGAYRFANPQQSLLTGPAQATTEQVQLVPALPKVRGEIALSAVSYQYPGANRLALDQVSLTIQPGETVALVGPSGGGKTTLINLIPRFFNVQEGVILIDGIDVREIELNSLRQQIAIVSQDVTLFNDSVAGNIAYTVTADHPDAAAQLRERVIAAAKAANAHAFIMALPDGYETLIGENGVKLSGGQRQRLAIARAVFKQAPILILDEATSALDSESERVVQEALDGLLHQQTTLVIAHRLSTIEQADRIAVLEGGKLVELGNHASLLAQEGVYAHLYHIQYNRSAPSSTTSAASVPVPDDGAIAVAPTTSTREDV</sequence>
<keyword evidence="6 9" id="KW-1133">Transmembrane helix</keyword>
<evidence type="ECO:0000256" key="5">
    <source>
        <dbReference type="ARBA" id="ARBA00022840"/>
    </source>
</evidence>
<dbReference type="Pfam" id="PF00664">
    <property type="entry name" value="ABC_membrane"/>
    <property type="match status" value="1"/>
</dbReference>
<dbReference type="GO" id="GO:0090374">
    <property type="term" value="P:oligopeptide export from mitochondrion"/>
    <property type="evidence" value="ECO:0007669"/>
    <property type="project" value="TreeGrafter"/>
</dbReference>
<accession>A0A368L4A5</accession>
<dbReference type="InterPro" id="IPR003593">
    <property type="entry name" value="AAA+_ATPase"/>
</dbReference>
<dbReference type="InterPro" id="IPR017871">
    <property type="entry name" value="ABC_transporter-like_CS"/>
</dbReference>
<evidence type="ECO:0000313" key="12">
    <source>
        <dbReference type="EMBL" id="RCS58313.1"/>
    </source>
</evidence>
<keyword evidence="7 9" id="KW-0472">Membrane</keyword>
<dbReference type="GO" id="GO:0015421">
    <property type="term" value="F:ABC-type oligopeptide transporter activity"/>
    <property type="evidence" value="ECO:0007669"/>
    <property type="project" value="TreeGrafter"/>
</dbReference>
<feature type="domain" description="ABC transmembrane type-1" evidence="11">
    <location>
        <begin position="26"/>
        <end position="306"/>
    </location>
</feature>
<evidence type="ECO:0000256" key="6">
    <source>
        <dbReference type="ARBA" id="ARBA00022989"/>
    </source>
</evidence>
<proteinExistence type="predicted"/>
<dbReference type="SUPFAM" id="SSF90123">
    <property type="entry name" value="ABC transporter transmembrane region"/>
    <property type="match status" value="1"/>
</dbReference>
<keyword evidence="13" id="KW-1185">Reference proteome</keyword>
<dbReference type="InterPro" id="IPR011527">
    <property type="entry name" value="ABC1_TM_dom"/>
</dbReference>
<protein>
    <submittedName>
        <fullName evidence="12">ATP-binding cassette domain-containing protein</fullName>
    </submittedName>
</protein>
<dbReference type="FunFam" id="3.40.50.300:FF:000218">
    <property type="entry name" value="Multidrug ABC transporter ATP-binding protein"/>
    <property type="match status" value="1"/>
</dbReference>
<dbReference type="AlphaFoldDB" id="A0A368L4A5"/>
<dbReference type="SMART" id="SM00382">
    <property type="entry name" value="AAA"/>
    <property type="match status" value="1"/>
</dbReference>
<evidence type="ECO:0000256" key="7">
    <source>
        <dbReference type="ARBA" id="ARBA00023136"/>
    </source>
</evidence>
<evidence type="ECO:0000256" key="1">
    <source>
        <dbReference type="ARBA" id="ARBA00004651"/>
    </source>
</evidence>
<dbReference type="PANTHER" id="PTHR43394">
    <property type="entry name" value="ATP-DEPENDENT PERMEASE MDL1, MITOCHONDRIAL"/>
    <property type="match status" value="1"/>
</dbReference>
<evidence type="ECO:0000256" key="9">
    <source>
        <dbReference type="SAM" id="Phobius"/>
    </source>
</evidence>
<dbReference type="PROSITE" id="PS50929">
    <property type="entry name" value="ABC_TM1F"/>
    <property type="match status" value="1"/>
</dbReference>
<dbReference type="InterPro" id="IPR003439">
    <property type="entry name" value="ABC_transporter-like_ATP-bd"/>
</dbReference>
<reference evidence="12 13" key="1">
    <citation type="journal article" date="2018" name="Int. J. Syst. Evol. Microbiol.">
        <title>Parvibium lacunae gen. nov., sp. nov., a new member of the family Alcaligenaceae isolated from a freshwater pond.</title>
        <authorList>
            <person name="Chen W.M."/>
            <person name="Xie P.B."/>
            <person name="Hsu M.Y."/>
            <person name="Sheu S.Y."/>
        </authorList>
    </citation>
    <scope>NUCLEOTIDE SEQUENCE [LARGE SCALE GENOMIC DNA]</scope>
    <source>
        <strain evidence="12 13">KMB9</strain>
    </source>
</reference>
<feature type="transmembrane region" description="Helical" evidence="9">
    <location>
        <begin position="124"/>
        <end position="143"/>
    </location>
</feature>
<dbReference type="GO" id="GO:0005886">
    <property type="term" value="C:plasma membrane"/>
    <property type="evidence" value="ECO:0007669"/>
    <property type="project" value="UniProtKB-SubCell"/>
</dbReference>
<dbReference type="InterPro" id="IPR039421">
    <property type="entry name" value="Type_1_exporter"/>
</dbReference>
<dbReference type="Pfam" id="PF00005">
    <property type="entry name" value="ABC_tran"/>
    <property type="match status" value="1"/>
</dbReference>
<dbReference type="InterPro" id="IPR036640">
    <property type="entry name" value="ABC1_TM_sf"/>
</dbReference>
<evidence type="ECO:0000313" key="13">
    <source>
        <dbReference type="Proteomes" id="UP000252357"/>
    </source>
</evidence>
<organism evidence="12 13">
    <name type="scientific">Parvibium lacunae</name>
    <dbReference type="NCBI Taxonomy" id="1888893"/>
    <lineage>
        <taxon>Bacteria</taxon>
        <taxon>Pseudomonadati</taxon>
        <taxon>Pseudomonadota</taxon>
        <taxon>Betaproteobacteria</taxon>
        <taxon>Burkholderiales</taxon>
        <taxon>Alcaligenaceae</taxon>
        <taxon>Parvibium</taxon>
    </lineage>
</organism>
<dbReference type="OrthoDB" id="8554730at2"/>
<gene>
    <name evidence="12" type="ORF">DU000_05680</name>
</gene>
<evidence type="ECO:0000259" key="11">
    <source>
        <dbReference type="PROSITE" id="PS50929"/>
    </source>
</evidence>
<feature type="transmembrane region" description="Helical" evidence="9">
    <location>
        <begin position="58"/>
        <end position="77"/>
    </location>
</feature>
<evidence type="ECO:0000259" key="10">
    <source>
        <dbReference type="PROSITE" id="PS50893"/>
    </source>
</evidence>
<feature type="transmembrane region" description="Helical" evidence="9">
    <location>
        <begin position="242"/>
        <end position="268"/>
    </location>
</feature>
<name>A0A368L4A5_9BURK</name>
<comment type="subcellular location">
    <subcellularLocation>
        <location evidence="1">Cell membrane</location>
        <topology evidence="1">Multi-pass membrane protein</topology>
    </subcellularLocation>
</comment>
<dbReference type="InterPro" id="IPR027417">
    <property type="entry name" value="P-loop_NTPase"/>
</dbReference>
<evidence type="ECO:0000256" key="2">
    <source>
        <dbReference type="ARBA" id="ARBA00022475"/>
    </source>
</evidence>
<dbReference type="CDD" id="cd18552">
    <property type="entry name" value="ABC_6TM_MsbA_like"/>
    <property type="match status" value="1"/>
</dbReference>
<dbReference type="SUPFAM" id="SSF52540">
    <property type="entry name" value="P-loop containing nucleoside triphosphate hydrolases"/>
    <property type="match status" value="1"/>
</dbReference>
<keyword evidence="3 9" id="KW-0812">Transmembrane</keyword>
<dbReference type="RefSeq" id="WP_114402395.1">
    <property type="nucleotide sequence ID" value="NZ_QPGB01000002.1"/>
</dbReference>
<dbReference type="PROSITE" id="PS00211">
    <property type="entry name" value="ABC_TRANSPORTER_1"/>
    <property type="match status" value="1"/>
</dbReference>
<dbReference type="PROSITE" id="PS50893">
    <property type="entry name" value="ABC_TRANSPORTER_2"/>
    <property type="match status" value="1"/>
</dbReference>
<keyword evidence="2" id="KW-1003">Cell membrane</keyword>
<dbReference type="PANTHER" id="PTHR43394:SF1">
    <property type="entry name" value="ATP-BINDING CASSETTE SUB-FAMILY B MEMBER 10, MITOCHONDRIAL"/>
    <property type="match status" value="1"/>
</dbReference>
<dbReference type="GO" id="GO:0005524">
    <property type="term" value="F:ATP binding"/>
    <property type="evidence" value="ECO:0007669"/>
    <property type="project" value="UniProtKB-KW"/>
</dbReference>
<dbReference type="Gene3D" id="3.40.50.300">
    <property type="entry name" value="P-loop containing nucleotide triphosphate hydrolases"/>
    <property type="match status" value="1"/>
</dbReference>
<keyword evidence="5 12" id="KW-0067">ATP-binding</keyword>
<feature type="compositionally biased region" description="Low complexity" evidence="8">
    <location>
        <begin position="614"/>
        <end position="624"/>
    </location>
</feature>
<keyword evidence="4" id="KW-0547">Nucleotide-binding</keyword>
<dbReference type="Proteomes" id="UP000252357">
    <property type="component" value="Unassembled WGS sequence"/>
</dbReference>
<feature type="transmembrane region" description="Helical" evidence="9">
    <location>
        <begin position="155"/>
        <end position="178"/>
    </location>
</feature>
<comment type="caution">
    <text evidence="12">The sequence shown here is derived from an EMBL/GenBank/DDBJ whole genome shotgun (WGS) entry which is preliminary data.</text>
</comment>
<feature type="transmembrane region" description="Helical" evidence="9">
    <location>
        <begin position="21"/>
        <end position="38"/>
    </location>
</feature>
<feature type="domain" description="ABC transporter" evidence="10">
    <location>
        <begin position="363"/>
        <end position="605"/>
    </location>
</feature>
<evidence type="ECO:0000256" key="8">
    <source>
        <dbReference type="SAM" id="MobiDB-lite"/>
    </source>
</evidence>